<dbReference type="KEGG" id="lrs:PX52LOC_02396"/>
<evidence type="ECO:0000313" key="1">
    <source>
        <dbReference type="EMBL" id="QEL15475.1"/>
    </source>
</evidence>
<reference evidence="2" key="1">
    <citation type="submission" date="2019-08" db="EMBL/GenBank/DDBJ databases">
        <title>Limnoglobus roseus gen. nov., sp. nov., a novel freshwater planctomycete with a giant genome from the family Gemmataceae.</title>
        <authorList>
            <person name="Kulichevskaya I.S."/>
            <person name="Naumoff D.G."/>
            <person name="Miroshnikov K."/>
            <person name="Ivanova A."/>
            <person name="Philippov D.A."/>
            <person name="Hakobyan A."/>
            <person name="Rijpstra I.C."/>
            <person name="Sinninghe Damste J.S."/>
            <person name="Liesack W."/>
            <person name="Dedysh S.N."/>
        </authorList>
    </citation>
    <scope>NUCLEOTIDE SEQUENCE [LARGE SCALE GENOMIC DNA]</scope>
    <source>
        <strain evidence="2">PX52</strain>
    </source>
</reference>
<dbReference type="Proteomes" id="UP000324974">
    <property type="component" value="Chromosome"/>
</dbReference>
<organism evidence="1 2">
    <name type="scientific">Limnoglobus roseus</name>
    <dbReference type="NCBI Taxonomy" id="2598579"/>
    <lineage>
        <taxon>Bacteria</taxon>
        <taxon>Pseudomonadati</taxon>
        <taxon>Planctomycetota</taxon>
        <taxon>Planctomycetia</taxon>
        <taxon>Gemmatales</taxon>
        <taxon>Gemmataceae</taxon>
        <taxon>Limnoglobus</taxon>
    </lineage>
</organism>
<accession>A0A5C1AA82</accession>
<proteinExistence type="predicted"/>
<gene>
    <name evidence="1" type="ORF">PX52LOC_02396</name>
</gene>
<keyword evidence="2" id="KW-1185">Reference proteome</keyword>
<dbReference type="EMBL" id="CP042425">
    <property type="protein sequence ID" value="QEL15475.1"/>
    <property type="molecule type" value="Genomic_DNA"/>
</dbReference>
<dbReference type="AlphaFoldDB" id="A0A5C1AA82"/>
<dbReference type="OrthoDB" id="2656488at2"/>
<sequence>MDEAAPEAHIVYCRSQMLLDRQKYESWRDVQDAYDDYMTSLGPWSAAEIIGFLEDDWGADDSRWPFTRQVIADFFRSGESLLACPDADPGAAPNPTSS</sequence>
<name>A0A5C1AA82_9BACT</name>
<dbReference type="RefSeq" id="WP_149110291.1">
    <property type="nucleotide sequence ID" value="NZ_CP042425.1"/>
</dbReference>
<protein>
    <submittedName>
        <fullName evidence="1">Uncharacterized protein</fullName>
    </submittedName>
</protein>
<evidence type="ECO:0000313" key="2">
    <source>
        <dbReference type="Proteomes" id="UP000324974"/>
    </source>
</evidence>